<dbReference type="PROSITE" id="PS50005">
    <property type="entry name" value="TPR"/>
    <property type="match status" value="6"/>
</dbReference>
<keyword evidence="4" id="KW-0963">Cytoplasm</keyword>
<protein>
    <recommendedName>
        <fullName evidence="4">Kinesin light chain</fullName>
    </recommendedName>
</protein>
<dbReference type="SMART" id="SM00028">
    <property type="entry name" value="TPR"/>
    <property type="match status" value="6"/>
</dbReference>
<feature type="repeat" description="TPR" evidence="3">
    <location>
        <begin position="356"/>
        <end position="389"/>
    </location>
</feature>
<organism evidence="5 7">
    <name type="scientific">Rotaria sordida</name>
    <dbReference type="NCBI Taxonomy" id="392033"/>
    <lineage>
        <taxon>Eukaryota</taxon>
        <taxon>Metazoa</taxon>
        <taxon>Spiralia</taxon>
        <taxon>Gnathifera</taxon>
        <taxon>Rotifera</taxon>
        <taxon>Eurotatoria</taxon>
        <taxon>Bdelloidea</taxon>
        <taxon>Philodinida</taxon>
        <taxon>Philodinidae</taxon>
        <taxon>Rotaria</taxon>
    </lineage>
</organism>
<dbReference type="PROSITE" id="PS50293">
    <property type="entry name" value="TPR_REGION"/>
    <property type="match status" value="5"/>
</dbReference>
<dbReference type="EMBL" id="CAJNOH010003032">
    <property type="protein sequence ID" value="CAF1320867.1"/>
    <property type="molecule type" value="Genomic_DNA"/>
</dbReference>
<comment type="subunit">
    <text evidence="4">Oligomeric complex composed of two heavy chains and two light chains.</text>
</comment>
<proteinExistence type="inferred from homology"/>
<dbReference type="Pfam" id="PF13424">
    <property type="entry name" value="TPR_12"/>
    <property type="match status" value="4"/>
</dbReference>
<comment type="subcellular location">
    <subcellularLocation>
        <location evidence="4">Cytoplasm</location>
        <location evidence="4">Cytoskeleton</location>
    </subcellularLocation>
</comment>
<dbReference type="Proteomes" id="UP000663854">
    <property type="component" value="Unassembled WGS sequence"/>
</dbReference>
<keyword evidence="1" id="KW-0677">Repeat</keyword>
<dbReference type="PANTHER" id="PTHR45641:SF1">
    <property type="entry name" value="AAA+ ATPASE DOMAIN-CONTAINING PROTEIN"/>
    <property type="match status" value="1"/>
</dbReference>
<dbReference type="InterPro" id="IPR019734">
    <property type="entry name" value="TPR_rpt"/>
</dbReference>
<evidence type="ECO:0000313" key="8">
    <source>
        <dbReference type="Proteomes" id="UP000663870"/>
    </source>
</evidence>
<dbReference type="GO" id="GO:0005871">
    <property type="term" value="C:kinesin complex"/>
    <property type="evidence" value="ECO:0007669"/>
    <property type="project" value="UniProtKB-UniRule"/>
</dbReference>
<dbReference type="Gene3D" id="1.25.40.10">
    <property type="entry name" value="Tetratricopeptide repeat domain"/>
    <property type="match status" value="2"/>
</dbReference>
<sequence>MKQSSSYSTSRIQSDSIINGRRGQRVQAEDLVENFLLIWLDNKIDESNDDFRNSITKLRQTVNTIEIFRDPNECINYISTFENEKTFLIISGALCDNAMPRIYPMSQIYSIYIFCRKPSQYDQWAKKDDWPKVKGIFTVIDSICDSVRQSARECDEDSIVISGQIEPSFMYTVLFKEIILEIKFDETKETKDLAEYARENMAEYSKALSSYEQSLEIRKIALPSNHPDLAQSYNNIGSVYRNMGEYSKALSSYQESLEIQKIALPPNHPSLAVTYNNIGLVYNYMDEYSKALSYYEKDLEISKKTLPPNHHELATSYNNIGGIYDKMGEYSKALSSYEQSLAIYKIALPTNHPDLAISYNNIGMVYDNMGEYSKALSSYEQSLEIRKIALPPNHPSLATSYNNIGLVYHHMGEYSKALSSYQQSLEIKKIAHSHTPNHPSLATSYNNIGRVYDSMDDYSKALSYYEKALQIHEKSPSPNHSDIESLKNNIELAKQKL</sequence>
<keyword evidence="4" id="KW-0206">Cytoskeleton</keyword>
<gene>
    <name evidence="6" type="ORF">JXQ802_LOCUS46694</name>
    <name evidence="5" type="ORF">PYM288_LOCUS30903</name>
</gene>
<reference evidence="5" key="1">
    <citation type="submission" date="2021-02" db="EMBL/GenBank/DDBJ databases">
        <authorList>
            <person name="Nowell W R."/>
        </authorList>
    </citation>
    <scope>NUCLEOTIDE SEQUENCE</scope>
</reference>
<comment type="similarity">
    <text evidence="4">Belongs to the kinesin light chain family.</text>
</comment>
<dbReference type="InterPro" id="IPR011990">
    <property type="entry name" value="TPR-like_helical_dom_sf"/>
</dbReference>
<keyword evidence="4" id="KW-0493">Microtubule</keyword>
<feature type="repeat" description="TPR" evidence="3">
    <location>
        <begin position="398"/>
        <end position="431"/>
    </location>
</feature>
<dbReference type="PRINTS" id="PR00381">
    <property type="entry name" value="KINESINLIGHT"/>
</dbReference>
<dbReference type="EMBL" id="CAJNOL010004318">
    <property type="protein sequence ID" value="CAF1585672.1"/>
    <property type="molecule type" value="Genomic_DNA"/>
</dbReference>
<name>A0A815FMA8_9BILA</name>
<evidence type="ECO:0000256" key="1">
    <source>
        <dbReference type="ARBA" id="ARBA00022737"/>
    </source>
</evidence>
<dbReference type="PANTHER" id="PTHR45641">
    <property type="entry name" value="TETRATRICOPEPTIDE REPEAT PROTEIN (AFU_ORTHOLOGUE AFUA_6G03870)"/>
    <property type="match status" value="1"/>
</dbReference>
<comment type="caution">
    <text evidence="5">The sequence shown here is derived from an EMBL/GenBank/DDBJ whole genome shotgun (WGS) entry which is preliminary data.</text>
</comment>
<feature type="repeat" description="TPR" evidence="3">
    <location>
        <begin position="230"/>
        <end position="263"/>
    </location>
</feature>
<evidence type="ECO:0000313" key="5">
    <source>
        <dbReference type="EMBL" id="CAF1320867.1"/>
    </source>
</evidence>
<dbReference type="GO" id="GO:0005874">
    <property type="term" value="C:microtubule"/>
    <property type="evidence" value="ECO:0007669"/>
    <property type="project" value="UniProtKB-UniRule"/>
</dbReference>
<evidence type="ECO:0000256" key="3">
    <source>
        <dbReference type="PROSITE-ProRule" id="PRU00339"/>
    </source>
</evidence>
<evidence type="ECO:0000313" key="7">
    <source>
        <dbReference type="Proteomes" id="UP000663854"/>
    </source>
</evidence>
<dbReference type="Proteomes" id="UP000663870">
    <property type="component" value="Unassembled WGS sequence"/>
</dbReference>
<keyword evidence="8" id="KW-1185">Reference proteome</keyword>
<comment type="function">
    <text evidence="4">Kinesin is a microtubule-associated force-producing protein that play a role in organelle transport.</text>
</comment>
<keyword evidence="4" id="KW-0505">Motor protein</keyword>
<feature type="repeat" description="TPR" evidence="3">
    <location>
        <begin position="314"/>
        <end position="347"/>
    </location>
</feature>
<evidence type="ECO:0000313" key="6">
    <source>
        <dbReference type="EMBL" id="CAF1585672.1"/>
    </source>
</evidence>
<accession>A0A815FMA8</accession>
<evidence type="ECO:0000256" key="2">
    <source>
        <dbReference type="ARBA" id="ARBA00022803"/>
    </source>
</evidence>
<feature type="repeat" description="TPR" evidence="3">
    <location>
        <begin position="272"/>
        <end position="305"/>
    </location>
</feature>
<dbReference type="AlphaFoldDB" id="A0A815FMA8"/>
<dbReference type="SUPFAM" id="SSF48452">
    <property type="entry name" value="TPR-like"/>
    <property type="match status" value="1"/>
</dbReference>
<feature type="repeat" description="TPR" evidence="3">
    <location>
        <begin position="442"/>
        <end position="475"/>
    </location>
</feature>
<evidence type="ECO:0000256" key="4">
    <source>
        <dbReference type="RuleBase" id="RU367020"/>
    </source>
</evidence>
<keyword evidence="2 3" id="KW-0802">TPR repeat</keyword>